<feature type="compositionally biased region" description="Polar residues" evidence="1">
    <location>
        <begin position="18"/>
        <end position="31"/>
    </location>
</feature>
<reference evidence="2" key="3">
    <citation type="submission" date="2025-09" db="UniProtKB">
        <authorList>
            <consortium name="Ensembl"/>
        </authorList>
    </citation>
    <scope>IDENTIFICATION</scope>
</reference>
<sequence>MMCEVMPTINEGDPLGSQRGSQNGSDSDSNFEQLMVNMLDERDKLLETLRESQETLSQTQGKLQEVVHERDQLQRQISSALPQVSRGMAHPDRRPTPTFSTEGDVFRCSVQELQISNFSVG</sequence>
<dbReference type="Proteomes" id="UP000694620">
    <property type="component" value="Chromosome 3"/>
</dbReference>
<dbReference type="GeneTree" id="ENSGT01050000244900"/>
<name>A0A8C4X6X4_ERPCA</name>
<dbReference type="Ensembl" id="ENSECRT00000010142.1">
    <property type="protein sequence ID" value="ENSECRP00000009977.1"/>
    <property type="gene ID" value="ENSECRG00000006673.1"/>
</dbReference>
<keyword evidence="3" id="KW-1185">Reference proteome</keyword>
<reference evidence="2" key="2">
    <citation type="submission" date="2025-08" db="UniProtKB">
        <authorList>
            <consortium name="Ensembl"/>
        </authorList>
    </citation>
    <scope>IDENTIFICATION</scope>
</reference>
<feature type="region of interest" description="Disordered" evidence="1">
    <location>
        <begin position="1"/>
        <end position="31"/>
    </location>
</feature>
<feature type="region of interest" description="Disordered" evidence="1">
    <location>
        <begin position="53"/>
        <end position="103"/>
    </location>
</feature>
<evidence type="ECO:0000313" key="2">
    <source>
        <dbReference type="Ensembl" id="ENSECRP00000009977.1"/>
    </source>
</evidence>
<organism evidence="2 3">
    <name type="scientific">Erpetoichthys calabaricus</name>
    <name type="common">Rope fish</name>
    <name type="synonym">Calamoichthys calabaricus</name>
    <dbReference type="NCBI Taxonomy" id="27687"/>
    <lineage>
        <taxon>Eukaryota</taxon>
        <taxon>Metazoa</taxon>
        <taxon>Chordata</taxon>
        <taxon>Craniata</taxon>
        <taxon>Vertebrata</taxon>
        <taxon>Euteleostomi</taxon>
        <taxon>Actinopterygii</taxon>
        <taxon>Polypteriformes</taxon>
        <taxon>Polypteridae</taxon>
        <taxon>Erpetoichthys</taxon>
    </lineage>
</organism>
<protein>
    <submittedName>
        <fullName evidence="2">Uncharacterized protein</fullName>
    </submittedName>
</protein>
<evidence type="ECO:0000313" key="3">
    <source>
        <dbReference type="Proteomes" id="UP000694620"/>
    </source>
</evidence>
<reference evidence="2" key="1">
    <citation type="submission" date="2021-06" db="EMBL/GenBank/DDBJ databases">
        <authorList>
            <consortium name="Wellcome Sanger Institute Data Sharing"/>
        </authorList>
    </citation>
    <scope>NUCLEOTIDE SEQUENCE [LARGE SCALE GENOMIC DNA]</scope>
</reference>
<proteinExistence type="predicted"/>
<dbReference type="AlphaFoldDB" id="A0A8C4X6X4"/>
<evidence type="ECO:0000256" key="1">
    <source>
        <dbReference type="SAM" id="MobiDB-lite"/>
    </source>
</evidence>
<accession>A0A8C4X6X4</accession>